<keyword evidence="3" id="KW-1185">Reference proteome</keyword>
<dbReference type="SUPFAM" id="SSF55797">
    <property type="entry name" value="PR-1-like"/>
    <property type="match status" value="1"/>
</dbReference>
<sequence length="200" mass="22419">MPLSTDFLNECVSRHNSIRDGHKNTAGLTKSDALCQSAQQWADHLLQKSEGFSSNLLVHSSDAERQGAGENLYYLSREETMTLDELKTWRAQIPDDMFNSQPLYQQYYDVKLEAAKPFSEVDNYNFVTASSHNGYPIGHFTQVVWRSSTEIGVGVATNGKGKYFVVAHYQPAGNVWPAGNYSGTYDENVSEQKPGFVFTE</sequence>
<gene>
    <name evidence="2" type="ORF">CVLEPA_LOCUS20467</name>
</gene>
<reference evidence="2 3" key="1">
    <citation type="submission" date="2024-02" db="EMBL/GenBank/DDBJ databases">
        <authorList>
            <person name="Daric V."/>
            <person name="Darras S."/>
        </authorList>
    </citation>
    <scope>NUCLEOTIDE SEQUENCE [LARGE SCALE GENOMIC DNA]</scope>
</reference>
<accession>A0ABP0GA21</accession>
<comment type="caution">
    <text evidence="2">The sequence shown here is derived from an EMBL/GenBank/DDBJ whole genome shotgun (WGS) entry which is preliminary data.</text>
</comment>
<dbReference type="InterPro" id="IPR001283">
    <property type="entry name" value="CRISP-related"/>
</dbReference>
<dbReference type="Pfam" id="PF00188">
    <property type="entry name" value="CAP"/>
    <property type="match status" value="1"/>
</dbReference>
<proteinExistence type="predicted"/>
<dbReference type="EMBL" id="CAWYQH010000108">
    <property type="protein sequence ID" value="CAK8688450.1"/>
    <property type="molecule type" value="Genomic_DNA"/>
</dbReference>
<dbReference type="InterPro" id="IPR034113">
    <property type="entry name" value="SCP_GAPR1-like"/>
</dbReference>
<dbReference type="CDD" id="cd05382">
    <property type="entry name" value="CAP_GAPR1-like"/>
    <property type="match status" value="1"/>
</dbReference>
<dbReference type="PANTHER" id="PTHR10334">
    <property type="entry name" value="CYSTEINE-RICH SECRETORY PROTEIN-RELATED"/>
    <property type="match status" value="1"/>
</dbReference>
<dbReference type="InterPro" id="IPR014044">
    <property type="entry name" value="CAP_dom"/>
</dbReference>
<dbReference type="Gene3D" id="3.40.33.10">
    <property type="entry name" value="CAP"/>
    <property type="match status" value="1"/>
</dbReference>
<evidence type="ECO:0000259" key="1">
    <source>
        <dbReference type="SMART" id="SM00198"/>
    </source>
</evidence>
<dbReference type="PROSITE" id="PS01009">
    <property type="entry name" value="CRISP_1"/>
    <property type="match status" value="1"/>
</dbReference>
<dbReference type="InterPro" id="IPR035940">
    <property type="entry name" value="CAP_sf"/>
</dbReference>
<name>A0ABP0GA21_CLALP</name>
<protein>
    <recommendedName>
        <fullName evidence="1">SCP domain-containing protein</fullName>
    </recommendedName>
</protein>
<feature type="domain" description="SCP" evidence="1">
    <location>
        <begin position="6"/>
        <end position="177"/>
    </location>
</feature>
<dbReference type="PRINTS" id="PR00837">
    <property type="entry name" value="V5TPXLIKE"/>
</dbReference>
<organism evidence="2 3">
    <name type="scientific">Clavelina lepadiformis</name>
    <name type="common">Light-bulb sea squirt</name>
    <name type="synonym">Ascidia lepadiformis</name>
    <dbReference type="NCBI Taxonomy" id="159417"/>
    <lineage>
        <taxon>Eukaryota</taxon>
        <taxon>Metazoa</taxon>
        <taxon>Chordata</taxon>
        <taxon>Tunicata</taxon>
        <taxon>Ascidiacea</taxon>
        <taxon>Aplousobranchia</taxon>
        <taxon>Clavelinidae</taxon>
        <taxon>Clavelina</taxon>
    </lineage>
</organism>
<dbReference type="Proteomes" id="UP001642483">
    <property type="component" value="Unassembled WGS sequence"/>
</dbReference>
<dbReference type="InterPro" id="IPR018244">
    <property type="entry name" value="Allrgn_V5/Tpx1_CS"/>
</dbReference>
<dbReference type="SMART" id="SM00198">
    <property type="entry name" value="SCP"/>
    <property type="match status" value="1"/>
</dbReference>
<evidence type="ECO:0000313" key="3">
    <source>
        <dbReference type="Proteomes" id="UP001642483"/>
    </source>
</evidence>
<evidence type="ECO:0000313" key="2">
    <source>
        <dbReference type="EMBL" id="CAK8688450.1"/>
    </source>
</evidence>